<feature type="transmembrane region" description="Helical" evidence="10">
    <location>
        <begin position="308"/>
        <end position="328"/>
    </location>
</feature>
<evidence type="ECO:0000256" key="1">
    <source>
        <dbReference type="ARBA" id="ARBA00000085"/>
    </source>
</evidence>
<accession>A0ABV2XS70</accession>
<keyword evidence="5" id="KW-0547">Nucleotide-binding</keyword>
<protein>
    <recommendedName>
        <fullName evidence="2">histidine kinase</fullName>
        <ecNumber evidence="2">2.7.13.3</ecNumber>
    </recommendedName>
</protein>
<dbReference type="Gene3D" id="1.20.5.1930">
    <property type="match status" value="1"/>
</dbReference>
<proteinExistence type="predicted"/>
<dbReference type="InterPro" id="IPR011712">
    <property type="entry name" value="Sig_transdc_His_kin_sub3_dim/P"/>
</dbReference>
<evidence type="ECO:0000313" key="13">
    <source>
        <dbReference type="Proteomes" id="UP001550603"/>
    </source>
</evidence>
<evidence type="ECO:0000256" key="3">
    <source>
        <dbReference type="ARBA" id="ARBA00022553"/>
    </source>
</evidence>
<evidence type="ECO:0000256" key="6">
    <source>
        <dbReference type="ARBA" id="ARBA00022777"/>
    </source>
</evidence>
<keyword evidence="13" id="KW-1185">Reference proteome</keyword>
<evidence type="ECO:0000259" key="11">
    <source>
        <dbReference type="SMART" id="SM00387"/>
    </source>
</evidence>
<evidence type="ECO:0000256" key="2">
    <source>
        <dbReference type="ARBA" id="ARBA00012438"/>
    </source>
</evidence>
<dbReference type="PANTHER" id="PTHR24421:SF10">
    <property type="entry name" value="NITRATE_NITRITE SENSOR PROTEIN NARQ"/>
    <property type="match status" value="1"/>
</dbReference>
<dbReference type="EMBL" id="JBEYBN010000011">
    <property type="protein sequence ID" value="MEU2266853.1"/>
    <property type="molecule type" value="Genomic_DNA"/>
</dbReference>
<feature type="compositionally biased region" description="Low complexity" evidence="9">
    <location>
        <begin position="99"/>
        <end position="114"/>
    </location>
</feature>
<feature type="transmembrane region" description="Helical" evidence="10">
    <location>
        <begin position="274"/>
        <end position="296"/>
    </location>
</feature>
<feature type="region of interest" description="Disordered" evidence="9">
    <location>
        <begin position="60"/>
        <end position="159"/>
    </location>
</feature>
<feature type="region of interest" description="Disordered" evidence="9">
    <location>
        <begin position="1"/>
        <end position="31"/>
    </location>
</feature>
<evidence type="ECO:0000256" key="10">
    <source>
        <dbReference type="SAM" id="Phobius"/>
    </source>
</evidence>
<evidence type="ECO:0000256" key="7">
    <source>
        <dbReference type="ARBA" id="ARBA00022840"/>
    </source>
</evidence>
<comment type="catalytic activity">
    <reaction evidence="1">
        <text>ATP + protein L-histidine = ADP + protein N-phospho-L-histidine.</text>
        <dbReference type="EC" id="2.7.13.3"/>
    </reaction>
</comment>
<evidence type="ECO:0000256" key="4">
    <source>
        <dbReference type="ARBA" id="ARBA00022679"/>
    </source>
</evidence>
<keyword evidence="7 12" id="KW-0067">ATP-binding</keyword>
<dbReference type="SUPFAM" id="SSF55874">
    <property type="entry name" value="ATPase domain of HSP90 chaperone/DNA topoisomerase II/histidine kinase"/>
    <property type="match status" value="1"/>
</dbReference>
<dbReference type="PANTHER" id="PTHR24421">
    <property type="entry name" value="NITRATE/NITRITE SENSOR PROTEIN NARX-RELATED"/>
    <property type="match status" value="1"/>
</dbReference>
<feature type="transmembrane region" description="Helical" evidence="10">
    <location>
        <begin position="202"/>
        <end position="222"/>
    </location>
</feature>
<keyword evidence="8" id="KW-0902">Two-component regulatory system</keyword>
<sequence>MSTTKDRTGLLRRRPKMPEITTPPAGTVLPVHVRTGAPDIPVTYATPALPPGWVRADTPVATGPVGPASTRPHEVEVAGNEGTVPTKSEERRNGHRRNAAPNAGQPNQTAAAAPAPGPAPADRIPTVVRGNGTATENARGGSPVAGAPPVQAPSVPTTTPETATIPIQINALQAMCRQVFGFRLAMIALAAPAALVNANPGLGTRLVGIAVVVTFMASYVLFRDWERFGPLLLRHPSLLALDTLFGSLLLISAGPDTTLAYVSVCTPLLAGLVYGWRGAAAFASLQSLILLLVYATSTRVHAGIAESSLLPGLCVIAGAVGSSLRNLMLRFGAATQALTTVQARLAVTEAVSAERARLAREMHDSVAKTLHGVALAADGLAGSTDAARMDATLIRQQAELVARSARRAAAESRELLADLRRESDPDHGTDVLVELAARTRDFSARTGLRAVYRPTGEHTVPPVPPAVARQLLTIASEAMENAHRHAGPTRVDVQAGVHGDLLRISVYDDGRGLPPGTTLEQLRRTGHFGLVGMVERAASVGARIRIGRGGHATGTEVRLELPLAALTAPTAPTA</sequence>
<organism evidence="12 13">
    <name type="scientific">Streptomyces olindensis</name>
    <dbReference type="NCBI Taxonomy" id="358823"/>
    <lineage>
        <taxon>Bacteria</taxon>
        <taxon>Bacillati</taxon>
        <taxon>Actinomycetota</taxon>
        <taxon>Actinomycetes</taxon>
        <taxon>Kitasatosporales</taxon>
        <taxon>Streptomycetaceae</taxon>
        <taxon>Streptomyces</taxon>
    </lineage>
</organism>
<dbReference type="Proteomes" id="UP001550603">
    <property type="component" value="Unassembled WGS sequence"/>
</dbReference>
<dbReference type="EC" id="2.7.13.3" evidence="2"/>
<feature type="transmembrane region" description="Helical" evidence="10">
    <location>
        <begin position="179"/>
        <end position="196"/>
    </location>
</feature>
<dbReference type="InterPro" id="IPR050482">
    <property type="entry name" value="Sensor_HK_TwoCompSys"/>
</dbReference>
<evidence type="ECO:0000256" key="9">
    <source>
        <dbReference type="SAM" id="MobiDB-lite"/>
    </source>
</evidence>
<dbReference type="RefSeq" id="WP_359787558.1">
    <property type="nucleotide sequence ID" value="NZ_JBEYBN010000011.1"/>
</dbReference>
<feature type="transmembrane region" description="Helical" evidence="10">
    <location>
        <begin position="231"/>
        <end position="254"/>
    </location>
</feature>
<dbReference type="InterPro" id="IPR036890">
    <property type="entry name" value="HATPase_C_sf"/>
</dbReference>
<gene>
    <name evidence="12" type="ORF">ABZ568_10600</name>
</gene>
<keyword evidence="3" id="KW-0597">Phosphoprotein</keyword>
<keyword evidence="10" id="KW-0472">Membrane</keyword>
<evidence type="ECO:0000256" key="8">
    <source>
        <dbReference type="ARBA" id="ARBA00023012"/>
    </source>
</evidence>
<dbReference type="GO" id="GO:0005524">
    <property type="term" value="F:ATP binding"/>
    <property type="evidence" value="ECO:0007669"/>
    <property type="project" value="UniProtKB-KW"/>
</dbReference>
<dbReference type="CDD" id="cd16917">
    <property type="entry name" value="HATPase_UhpB-NarQ-NarX-like"/>
    <property type="match status" value="1"/>
</dbReference>
<keyword evidence="4" id="KW-0808">Transferase</keyword>
<dbReference type="SMART" id="SM00387">
    <property type="entry name" value="HATPase_c"/>
    <property type="match status" value="1"/>
</dbReference>
<reference evidence="12 13" key="1">
    <citation type="submission" date="2024-06" db="EMBL/GenBank/DDBJ databases">
        <title>The Natural Products Discovery Center: Release of the First 8490 Sequenced Strains for Exploring Actinobacteria Biosynthetic Diversity.</title>
        <authorList>
            <person name="Kalkreuter E."/>
            <person name="Kautsar S.A."/>
            <person name="Yang D."/>
            <person name="Bader C.D."/>
            <person name="Teijaro C.N."/>
            <person name="Fluegel L."/>
            <person name="Davis C.M."/>
            <person name="Simpson J.R."/>
            <person name="Lauterbach L."/>
            <person name="Steele A.D."/>
            <person name="Gui C."/>
            <person name="Meng S."/>
            <person name="Li G."/>
            <person name="Viehrig K."/>
            <person name="Ye F."/>
            <person name="Su P."/>
            <person name="Kiefer A.F."/>
            <person name="Nichols A."/>
            <person name="Cepeda A.J."/>
            <person name="Yan W."/>
            <person name="Fan B."/>
            <person name="Jiang Y."/>
            <person name="Adhikari A."/>
            <person name="Zheng C.-J."/>
            <person name="Schuster L."/>
            <person name="Cowan T.M."/>
            <person name="Smanski M.J."/>
            <person name="Chevrette M.G."/>
            <person name="De Carvalho L.P.S."/>
            <person name="Shen B."/>
        </authorList>
    </citation>
    <scope>NUCLEOTIDE SEQUENCE [LARGE SCALE GENOMIC DNA]</scope>
    <source>
        <strain evidence="12 13">NPDC019583</strain>
    </source>
</reference>
<comment type="caution">
    <text evidence="12">The sequence shown here is derived from an EMBL/GenBank/DDBJ whole genome shotgun (WGS) entry which is preliminary data.</text>
</comment>
<keyword evidence="10" id="KW-0812">Transmembrane</keyword>
<evidence type="ECO:0000256" key="5">
    <source>
        <dbReference type="ARBA" id="ARBA00022741"/>
    </source>
</evidence>
<dbReference type="InterPro" id="IPR003594">
    <property type="entry name" value="HATPase_dom"/>
</dbReference>
<dbReference type="Pfam" id="PF07730">
    <property type="entry name" value="HisKA_3"/>
    <property type="match status" value="1"/>
</dbReference>
<keyword evidence="10" id="KW-1133">Transmembrane helix</keyword>
<evidence type="ECO:0000313" key="12">
    <source>
        <dbReference type="EMBL" id="MEU2266853.1"/>
    </source>
</evidence>
<keyword evidence="6" id="KW-0418">Kinase</keyword>
<dbReference type="Pfam" id="PF02518">
    <property type="entry name" value="HATPase_c"/>
    <property type="match status" value="1"/>
</dbReference>
<name>A0ABV2XS70_9ACTN</name>
<dbReference type="Gene3D" id="3.30.565.10">
    <property type="entry name" value="Histidine kinase-like ATPase, C-terminal domain"/>
    <property type="match status" value="1"/>
</dbReference>
<feature type="domain" description="Histidine kinase/HSP90-like ATPase" evidence="11">
    <location>
        <begin position="466"/>
        <end position="565"/>
    </location>
</feature>